<evidence type="ECO:0000256" key="5">
    <source>
        <dbReference type="ARBA" id="ARBA00022776"/>
    </source>
</evidence>
<feature type="compositionally biased region" description="Gly residues" evidence="8">
    <location>
        <begin position="207"/>
        <end position="220"/>
    </location>
</feature>
<name>A0ABY7CU41_9BASI</name>
<feature type="repeat" description="WD" evidence="7">
    <location>
        <begin position="508"/>
        <end position="549"/>
    </location>
</feature>
<keyword evidence="11" id="KW-1185">Reference proteome</keyword>
<feature type="compositionally biased region" description="Gly residues" evidence="8">
    <location>
        <begin position="149"/>
        <end position="159"/>
    </location>
</feature>
<reference evidence="10" key="1">
    <citation type="submission" date="2022-10" db="EMBL/GenBank/DDBJ databases">
        <title>Puccinia triticina Genome sequencing and assembly.</title>
        <authorList>
            <person name="Li C."/>
        </authorList>
    </citation>
    <scope>NUCLEOTIDE SEQUENCE</scope>
    <source>
        <strain evidence="10">Pt15</strain>
    </source>
</reference>
<feature type="domain" description="CDC20/Fizzy WD40" evidence="9">
    <location>
        <begin position="239"/>
        <end position="539"/>
    </location>
</feature>
<keyword evidence="3" id="KW-0132">Cell division</keyword>
<keyword evidence="5" id="KW-0498">Mitosis</keyword>
<accession>A0ABY7CU41</accession>
<feature type="compositionally biased region" description="Basic and acidic residues" evidence="8">
    <location>
        <begin position="192"/>
        <end position="206"/>
    </location>
</feature>
<dbReference type="EMBL" id="CP110430">
    <property type="protein sequence ID" value="WAQ88814.1"/>
    <property type="molecule type" value="Genomic_DNA"/>
</dbReference>
<evidence type="ECO:0000259" key="9">
    <source>
        <dbReference type="Pfam" id="PF24807"/>
    </source>
</evidence>
<feature type="repeat" description="WD" evidence="7">
    <location>
        <begin position="367"/>
        <end position="417"/>
    </location>
</feature>
<dbReference type="PROSITE" id="PS50294">
    <property type="entry name" value="WD_REPEATS_REGION"/>
    <property type="match status" value="1"/>
</dbReference>
<dbReference type="InterPro" id="IPR001680">
    <property type="entry name" value="WD40_rpt"/>
</dbReference>
<organism evidence="10 11">
    <name type="scientific">Puccinia triticina</name>
    <dbReference type="NCBI Taxonomy" id="208348"/>
    <lineage>
        <taxon>Eukaryota</taxon>
        <taxon>Fungi</taxon>
        <taxon>Dikarya</taxon>
        <taxon>Basidiomycota</taxon>
        <taxon>Pucciniomycotina</taxon>
        <taxon>Pucciniomycetes</taxon>
        <taxon>Pucciniales</taxon>
        <taxon>Pucciniaceae</taxon>
        <taxon>Puccinia</taxon>
    </lineage>
</organism>
<comment type="similarity">
    <text evidence="1">Belongs to the WD repeat CDC20/Fizzy family.</text>
</comment>
<evidence type="ECO:0000256" key="7">
    <source>
        <dbReference type="PROSITE-ProRule" id="PRU00221"/>
    </source>
</evidence>
<dbReference type="SMART" id="SM00320">
    <property type="entry name" value="WD40"/>
    <property type="match status" value="5"/>
</dbReference>
<dbReference type="PROSITE" id="PS00678">
    <property type="entry name" value="WD_REPEATS_1"/>
    <property type="match status" value="1"/>
</dbReference>
<dbReference type="RefSeq" id="XP_053024369.1">
    <property type="nucleotide sequence ID" value="XM_053160390.1"/>
</dbReference>
<evidence type="ECO:0000313" key="10">
    <source>
        <dbReference type="EMBL" id="WAQ88814.1"/>
    </source>
</evidence>
<dbReference type="PROSITE" id="PS50082">
    <property type="entry name" value="WD_REPEATS_2"/>
    <property type="match status" value="2"/>
</dbReference>
<dbReference type="InterPro" id="IPR019775">
    <property type="entry name" value="WD40_repeat_CS"/>
</dbReference>
<feature type="region of interest" description="Disordered" evidence="8">
    <location>
        <begin position="26"/>
        <end position="74"/>
    </location>
</feature>
<sequence length="584" mass="62652">MAPSPSKRHTIATTVNPLLSNLSMLSLDHQLAPPSTATSRPKKPSNPSPLKGSKSSSSLRTQHKAQASSAAAALSNSVHKAFSRPINRDDLLGRDLVRKDWGSSSSSSTSPSKKTTSRKKATSVDRYITRDVDSCQLESHPRETTSSGGAAGSGGGGGLESSHAQELSTALGIDLNRRILSFAADVPSSSRVSRDREEPLGKDSRGKAGGGGAGTSGGGLASTASNPRRHVSAIPERVLDAPGLIDDYYLNLTDWSADNILAIALGESLYLWNAQTGTVNQLCGLDEGAYYASVKFSGDGHYLALGTSEGAVHIYDIDEARLLRKMLGRQCRVATLSWSGTILSAGGQDGSIWNHDVQAQQHKASEMLGHRAEVCGLAWKPEPDEPLSTHSLGLLASGANDNLVNVWDARNPSQPRMTKNNHRAAVKAIAWCPWQANMLATGGGTSDKMVHFWNVNTSSRLQSLETRSQVTSIVFNPYAREFLTTHGLPDMHFAIHTFPGFQLVADVSKAHDTRILHSSLSPDGCIVVTASSDENLKFWRVFENKRARAAANPVFGKAYPNPLAAKDTNQQDHHHAFKGGFELR</sequence>
<keyword evidence="4" id="KW-0677">Repeat</keyword>
<evidence type="ECO:0000313" key="11">
    <source>
        <dbReference type="Proteomes" id="UP001164743"/>
    </source>
</evidence>
<feature type="compositionally biased region" description="Low complexity" evidence="8">
    <location>
        <begin position="48"/>
        <end position="58"/>
    </location>
</feature>
<evidence type="ECO:0000256" key="2">
    <source>
        <dbReference type="ARBA" id="ARBA00022574"/>
    </source>
</evidence>
<feature type="region of interest" description="Disordered" evidence="8">
    <location>
        <begin position="99"/>
        <end position="165"/>
    </location>
</feature>
<dbReference type="InterPro" id="IPR036322">
    <property type="entry name" value="WD40_repeat_dom_sf"/>
</dbReference>
<feature type="compositionally biased region" description="Low complexity" evidence="8">
    <location>
        <begin position="65"/>
        <end position="74"/>
    </location>
</feature>
<evidence type="ECO:0000256" key="4">
    <source>
        <dbReference type="ARBA" id="ARBA00022737"/>
    </source>
</evidence>
<dbReference type="GeneID" id="77801285"/>
<dbReference type="PANTHER" id="PTHR19918:SF8">
    <property type="entry name" value="FI02843P"/>
    <property type="match status" value="1"/>
</dbReference>
<protein>
    <recommendedName>
        <fullName evidence="9">CDC20/Fizzy WD40 domain-containing protein</fullName>
    </recommendedName>
</protein>
<evidence type="ECO:0000256" key="1">
    <source>
        <dbReference type="ARBA" id="ARBA00006445"/>
    </source>
</evidence>
<feature type="compositionally biased region" description="Low complexity" evidence="8">
    <location>
        <begin position="103"/>
        <end position="114"/>
    </location>
</feature>
<dbReference type="SUPFAM" id="SSF50978">
    <property type="entry name" value="WD40 repeat-like"/>
    <property type="match status" value="1"/>
</dbReference>
<feature type="region of interest" description="Disordered" evidence="8">
    <location>
        <begin position="186"/>
        <end position="227"/>
    </location>
</feature>
<keyword evidence="6" id="KW-0131">Cell cycle</keyword>
<proteinExistence type="inferred from homology"/>
<dbReference type="Gene3D" id="2.130.10.10">
    <property type="entry name" value="YVTN repeat-like/Quinoprotein amine dehydrogenase"/>
    <property type="match status" value="1"/>
</dbReference>
<dbReference type="InterPro" id="IPR056150">
    <property type="entry name" value="WD40_CDC20-Fz"/>
</dbReference>
<dbReference type="Proteomes" id="UP001164743">
    <property type="component" value="Chromosome 10A"/>
</dbReference>
<evidence type="ECO:0000256" key="6">
    <source>
        <dbReference type="ARBA" id="ARBA00023306"/>
    </source>
</evidence>
<dbReference type="InterPro" id="IPR033010">
    <property type="entry name" value="Cdc20/Fizzy"/>
</dbReference>
<evidence type="ECO:0000256" key="3">
    <source>
        <dbReference type="ARBA" id="ARBA00022618"/>
    </source>
</evidence>
<keyword evidence="2 7" id="KW-0853">WD repeat</keyword>
<dbReference type="InterPro" id="IPR015943">
    <property type="entry name" value="WD40/YVTN_repeat-like_dom_sf"/>
</dbReference>
<feature type="compositionally biased region" description="Basic and acidic residues" evidence="8">
    <location>
        <begin position="127"/>
        <end position="143"/>
    </location>
</feature>
<dbReference type="Pfam" id="PF24807">
    <property type="entry name" value="WD40_CDC20-Fz"/>
    <property type="match status" value="1"/>
</dbReference>
<dbReference type="PANTHER" id="PTHR19918">
    <property type="entry name" value="CELL DIVISION CYCLE 20 CDC20 FIZZY -RELATED"/>
    <property type="match status" value="1"/>
</dbReference>
<gene>
    <name evidence="10" type="ORF">PtA15_10A234</name>
</gene>
<evidence type="ECO:0000256" key="8">
    <source>
        <dbReference type="SAM" id="MobiDB-lite"/>
    </source>
</evidence>